<evidence type="ECO:0008006" key="3">
    <source>
        <dbReference type="Google" id="ProtNLM"/>
    </source>
</evidence>
<evidence type="ECO:0000313" key="1">
    <source>
        <dbReference type="EMBL" id="SEA97777.1"/>
    </source>
</evidence>
<evidence type="ECO:0000313" key="2">
    <source>
        <dbReference type="Proteomes" id="UP000199042"/>
    </source>
</evidence>
<comment type="caution">
    <text evidence="1">The sequence shown here is derived from an EMBL/GenBank/DDBJ whole genome shotgun (WGS) entry which is preliminary data.</text>
</comment>
<dbReference type="AlphaFoldDB" id="A0A143Z8C5"/>
<proteinExistence type="predicted"/>
<keyword evidence="2" id="KW-1185">Reference proteome</keyword>
<organism evidence="1 2">
    <name type="scientific">Trichococcus collinsii</name>
    <dbReference type="NCBI Taxonomy" id="157076"/>
    <lineage>
        <taxon>Bacteria</taxon>
        <taxon>Bacillati</taxon>
        <taxon>Bacillota</taxon>
        <taxon>Bacilli</taxon>
        <taxon>Lactobacillales</taxon>
        <taxon>Carnobacteriaceae</taxon>
        <taxon>Trichococcus</taxon>
    </lineage>
</organism>
<sequence>MNKIIQIVINGVPKQVEKRDYTFQEVISLAFGSYFPENQSYTITTTRKNDDQSKQKDVYSYGDLIKMKEDMRINVDSTNRS</sequence>
<gene>
    <name evidence="1" type="ORF">SAMN04488525_1175</name>
</gene>
<name>A0A143Z8C5_9LACT</name>
<accession>A0A143Z8C5</accession>
<dbReference type="Proteomes" id="UP000199042">
    <property type="component" value="Unassembled WGS sequence"/>
</dbReference>
<protein>
    <recommendedName>
        <fullName evidence="3">Multi-ubiquitin domain-containing protein</fullName>
    </recommendedName>
</protein>
<dbReference type="RefSeq" id="WP_086987706.1">
    <property type="nucleotide sequence ID" value="NZ_FJNA01000004.1"/>
</dbReference>
<dbReference type="OrthoDB" id="3010328at2"/>
<reference evidence="1 2" key="1">
    <citation type="submission" date="2016-10" db="EMBL/GenBank/DDBJ databases">
        <authorList>
            <person name="Varghese N."/>
            <person name="Submissions S."/>
        </authorList>
    </citation>
    <scope>NUCLEOTIDE SEQUENCE [LARGE SCALE GENOMIC DNA]</scope>
    <source>
        <strain evidence="1 2">DSM 14526</strain>
    </source>
</reference>
<dbReference type="EMBL" id="FNQH01000017">
    <property type="protein sequence ID" value="SEA97777.1"/>
    <property type="molecule type" value="Genomic_DNA"/>
</dbReference>